<name>A0ABD3RH23_9STRA</name>
<evidence type="ECO:0000313" key="1">
    <source>
        <dbReference type="EMBL" id="KAL3811081.1"/>
    </source>
</evidence>
<dbReference type="Proteomes" id="UP001530377">
    <property type="component" value="Unassembled WGS sequence"/>
</dbReference>
<dbReference type="Gene3D" id="3.40.50.720">
    <property type="entry name" value="NAD(P)-binding Rossmann-like Domain"/>
    <property type="match status" value="1"/>
</dbReference>
<keyword evidence="2" id="KW-1185">Reference proteome</keyword>
<proteinExistence type="predicted"/>
<gene>
    <name evidence="1" type="ORF">ACHAXA_009029</name>
</gene>
<comment type="caution">
    <text evidence="1">The sequence shown here is derived from an EMBL/GenBank/DDBJ whole genome shotgun (WGS) entry which is preliminary data.</text>
</comment>
<accession>A0ABD3RH23</accession>
<reference evidence="1 2" key="1">
    <citation type="submission" date="2024-10" db="EMBL/GenBank/DDBJ databases">
        <title>Updated reference genomes for cyclostephanoid diatoms.</title>
        <authorList>
            <person name="Roberts W.R."/>
            <person name="Alverson A.J."/>
        </authorList>
    </citation>
    <scope>NUCLEOTIDE SEQUENCE [LARGE SCALE GENOMIC DNA]</scope>
    <source>
        <strain evidence="1 2">AJA228-03</strain>
    </source>
</reference>
<dbReference type="AlphaFoldDB" id="A0ABD3RH23"/>
<dbReference type="EMBL" id="JALLPB020000283">
    <property type="protein sequence ID" value="KAL3811081.1"/>
    <property type="molecule type" value="Genomic_DNA"/>
</dbReference>
<evidence type="ECO:0000313" key="2">
    <source>
        <dbReference type="Proteomes" id="UP001530377"/>
    </source>
</evidence>
<sequence>MVKQCMRGSLVIVSGVPSNMFMVPMEWIPNNSTVINIAVESNFDERTQIDDASRGVTYVPHMGMVTVAALEYNLISLHR</sequence>
<organism evidence="1 2">
    <name type="scientific">Cyclostephanos tholiformis</name>
    <dbReference type="NCBI Taxonomy" id="382380"/>
    <lineage>
        <taxon>Eukaryota</taxon>
        <taxon>Sar</taxon>
        <taxon>Stramenopiles</taxon>
        <taxon>Ochrophyta</taxon>
        <taxon>Bacillariophyta</taxon>
        <taxon>Coscinodiscophyceae</taxon>
        <taxon>Thalassiosirophycidae</taxon>
        <taxon>Stephanodiscales</taxon>
        <taxon>Stephanodiscaceae</taxon>
        <taxon>Cyclostephanos</taxon>
    </lineage>
</organism>
<protein>
    <submittedName>
        <fullName evidence="1">Uncharacterized protein</fullName>
    </submittedName>
</protein>